<comment type="similarity">
    <text evidence="3 10 13">Belongs to the IPP transferase family.</text>
</comment>
<evidence type="ECO:0000256" key="11">
    <source>
        <dbReference type="RuleBase" id="RU003783"/>
    </source>
</evidence>
<dbReference type="Gene3D" id="1.10.20.140">
    <property type="match status" value="1"/>
</dbReference>
<feature type="site" description="Interaction with substrate tRNA" evidence="10">
    <location>
        <position position="106"/>
    </location>
</feature>
<comment type="cofactor">
    <cofactor evidence="1 10">
        <name>Mg(2+)</name>
        <dbReference type="ChEBI" id="CHEBI:18420"/>
    </cofactor>
</comment>
<evidence type="ECO:0000256" key="13">
    <source>
        <dbReference type="RuleBase" id="RU003785"/>
    </source>
</evidence>
<dbReference type="HAMAP" id="MF_00185">
    <property type="entry name" value="IPP_trans"/>
    <property type="match status" value="1"/>
</dbReference>
<evidence type="ECO:0000256" key="4">
    <source>
        <dbReference type="ARBA" id="ARBA00022679"/>
    </source>
</evidence>
<sequence>MEENLRKIPLIVIAGPTGVGKSALSIELAKHFSGEVINGDSMQIYEALDIGTGKITEAEMQGIPHHLLSFKKSWESYDASQFKADATEAIQAIYERGNLPIVVGGTGLYIEGLLFDLGFGQAGSHDPAVRRRLQERAAALGNEVLWQELKAMDAGAAAKIPVQNTRRLIRALEVIEVTGKLFSEQEEHKNQVQVFDSCLLVLDRPRDVLYDRINRRVELMIDEGLEEEAEALYQRSPEQNEQSTKGIGYKEWWPYFQGQATLAEVIAAIQQNSRRYAKRQLTWFRNRFQEKHWLTIESEAKALEEAIDIVSRHLNIEEMSN</sequence>
<dbReference type="EMBL" id="CP023434">
    <property type="protein sequence ID" value="AXY25193.1"/>
    <property type="molecule type" value="Genomic_DNA"/>
</dbReference>
<evidence type="ECO:0000256" key="6">
    <source>
        <dbReference type="ARBA" id="ARBA00022741"/>
    </source>
</evidence>
<dbReference type="PANTHER" id="PTHR11088">
    <property type="entry name" value="TRNA DIMETHYLALLYLTRANSFERASE"/>
    <property type="match status" value="1"/>
</dbReference>
<dbReference type="EC" id="2.5.1.75" evidence="10"/>
<comment type="subunit">
    <text evidence="10">Monomer.</text>
</comment>
<dbReference type="SUPFAM" id="SSF52540">
    <property type="entry name" value="P-loop containing nucleoside triphosphate hydrolases"/>
    <property type="match status" value="2"/>
</dbReference>
<keyword evidence="7 10" id="KW-0067">ATP-binding</keyword>
<dbReference type="RefSeq" id="WP_118990107.1">
    <property type="nucleotide sequence ID" value="NZ_CP023434.1"/>
</dbReference>
<dbReference type="AlphaFoldDB" id="A0A347WJD6"/>
<dbReference type="GO" id="GO:0006400">
    <property type="term" value="P:tRNA modification"/>
    <property type="evidence" value="ECO:0007669"/>
    <property type="project" value="TreeGrafter"/>
</dbReference>
<keyword evidence="15" id="KW-1185">Reference proteome</keyword>
<accession>A0A347WJD6</accession>
<dbReference type="Proteomes" id="UP000263232">
    <property type="component" value="Chromosome"/>
</dbReference>
<keyword evidence="6 10" id="KW-0547">Nucleotide-binding</keyword>
<evidence type="ECO:0000256" key="2">
    <source>
        <dbReference type="ARBA" id="ARBA00003213"/>
    </source>
</evidence>
<dbReference type="Pfam" id="PF01715">
    <property type="entry name" value="IPPT"/>
    <property type="match status" value="1"/>
</dbReference>
<dbReference type="InterPro" id="IPR039657">
    <property type="entry name" value="Dimethylallyltransferase"/>
</dbReference>
<comment type="function">
    <text evidence="2 10 12">Catalyzes the transfer of a dimethylallyl group onto the adenine at position 37 in tRNAs that read codons beginning with uridine, leading to the formation of N6-(dimethylallyl)adenosine (i(6)A).</text>
</comment>
<feature type="site" description="Interaction with substrate tRNA" evidence="10">
    <location>
        <position position="130"/>
    </location>
</feature>
<name>A0A347WJD6_9LACT</name>
<evidence type="ECO:0000256" key="7">
    <source>
        <dbReference type="ARBA" id="ARBA00022840"/>
    </source>
</evidence>
<comment type="catalytic activity">
    <reaction evidence="9 10 11">
        <text>adenosine(37) in tRNA + dimethylallyl diphosphate = N(6)-dimethylallyladenosine(37) in tRNA + diphosphate</text>
        <dbReference type="Rhea" id="RHEA:26482"/>
        <dbReference type="Rhea" id="RHEA-COMP:10162"/>
        <dbReference type="Rhea" id="RHEA-COMP:10375"/>
        <dbReference type="ChEBI" id="CHEBI:33019"/>
        <dbReference type="ChEBI" id="CHEBI:57623"/>
        <dbReference type="ChEBI" id="CHEBI:74411"/>
        <dbReference type="ChEBI" id="CHEBI:74415"/>
        <dbReference type="EC" id="2.5.1.75"/>
    </reaction>
</comment>
<comment type="caution">
    <text evidence="10">Lacks conserved residue(s) required for the propagation of feature annotation.</text>
</comment>
<dbReference type="GO" id="GO:0052381">
    <property type="term" value="F:tRNA dimethylallyltransferase activity"/>
    <property type="evidence" value="ECO:0007669"/>
    <property type="project" value="UniProtKB-UniRule"/>
</dbReference>
<reference evidence="14 15" key="1">
    <citation type="submission" date="2017-09" db="EMBL/GenBank/DDBJ databases">
        <title>Complete genome sequence of Oxytococcus suis strain ZY16052.</title>
        <authorList>
            <person name="Li F."/>
        </authorList>
    </citation>
    <scope>NUCLEOTIDE SEQUENCE [LARGE SCALE GENOMIC DNA]</scope>
    <source>
        <strain evidence="14 15">ZY16052</strain>
    </source>
</reference>
<dbReference type="OrthoDB" id="9776390at2"/>
<dbReference type="KEGG" id="abae:CL176_03620"/>
<evidence type="ECO:0000313" key="14">
    <source>
        <dbReference type="EMBL" id="AXY25193.1"/>
    </source>
</evidence>
<organism evidence="14 15">
    <name type="scientific">Suicoccus acidiformans</name>
    <dbReference type="NCBI Taxonomy" id="2036206"/>
    <lineage>
        <taxon>Bacteria</taxon>
        <taxon>Bacillati</taxon>
        <taxon>Bacillota</taxon>
        <taxon>Bacilli</taxon>
        <taxon>Lactobacillales</taxon>
        <taxon>Aerococcaceae</taxon>
        <taxon>Suicoccus</taxon>
    </lineage>
</organism>
<evidence type="ECO:0000256" key="10">
    <source>
        <dbReference type="HAMAP-Rule" id="MF_00185"/>
    </source>
</evidence>
<dbReference type="NCBIfam" id="TIGR00174">
    <property type="entry name" value="miaA"/>
    <property type="match status" value="1"/>
</dbReference>
<feature type="binding site" evidence="10">
    <location>
        <begin position="15"/>
        <end position="22"/>
    </location>
    <ligand>
        <name>ATP</name>
        <dbReference type="ChEBI" id="CHEBI:30616"/>
    </ligand>
</feature>
<keyword evidence="4 10" id="KW-0808">Transferase</keyword>
<keyword evidence="8 10" id="KW-0460">Magnesium</keyword>
<evidence type="ECO:0000313" key="15">
    <source>
        <dbReference type="Proteomes" id="UP000263232"/>
    </source>
</evidence>
<evidence type="ECO:0000256" key="8">
    <source>
        <dbReference type="ARBA" id="ARBA00022842"/>
    </source>
</evidence>
<proteinExistence type="inferred from homology"/>
<dbReference type="InterPro" id="IPR018022">
    <property type="entry name" value="IPT"/>
</dbReference>
<feature type="binding site" evidence="10">
    <location>
        <begin position="17"/>
        <end position="22"/>
    </location>
    <ligand>
        <name>substrate</name>
    </ligand>
</feature>
<evidence type="ECO:0000256" key="9">
    <source>
        <dbReference type="ARBA" id="ARBA00049563"/>
    </source>
</evidence>
<dbReference type="InterPro" id="IPR027417">
    <property type="entry name" value="P-loop_NTPase"/>
</dbReference>
<dbReference type="GO" id="GO:0005524">
    <property type="term" value="F:ATP binding"/>
    <property type="evidence" value="ECO:0007669"/>
    <property type="project" value="UniProtKB-UniRule"/>
</dbReference>
<feature type="region of interest" description="Interaction with substrate tRNA" evidence="10">
    <location>
        <begin position="40"/>
        <end position="43"/>
    </location>
</feature>
<dbReference type="PANTHER" id="PTHR11088:SF60">
    <property type="entry name" value="TRNA DIMETHYLALLYLTRANSFERASE"/>
    <property type="match status" value="1"/>
</dbReference>
<evidence type="ECO:0000256" key="12">
    <source>
        <dbReference type="RuleBase" id="RU003784"/>
    </source>
</evidence>
<evidence type="ECO:0000256" key="1">
    <source>
        <dbReference type="ARBA" id="ARBA00001946"/>
    </source>
</evidence>
<evidence type="ECO:0000256" key="5">
    <source>
        <dbReference type="ARBA" id="ARBA00022694"/>
    </source>
</evidence>
<protein>
    <recommendedName>
        <fullName evidence="10">tRNA dimethylallyltransferase</fullName>
        <ecNumber evidence="10">2.5.1.75</ecNumber>
    </recommendedName>
    <alternativeName>
        <fullName evidence="10">Dimethylallyl diphosphate:tRNA dimethylallyltransferase</fullName>
        <shortName evidence="10">DMAPP:tRNA dimethylallyltransferase</shortName>
        <shortName evidence="10">DMATase</shortName>
    </alternativeName>
    <alternativeName>
        <fullName evidence="10">Isopentenyl-diphosphate:tRNA isopentenyltransferase</fullName>
        <shortName evidence="10">IPP transferase</shortName>
        <shortName evidence="10">IPPT</shortName>
        <shortName evidence="10">IPTase</shortName>
    </alternativeName>
</protein>
<evidence type="ECO:0000256" key="3">
    <source>
        <dbReference type="ARBA" id="ARBA00005842"/>
    </source>
</evidence>
<keyword evidence="5 10" id="KW-0819">tRNA processing</keyword>
<dbReference type="Gene3D" id="3.40.50.300">
    <property type="entry name" value="P-loop containing nucleotide triphosphate hydrolases"/>
    <property type="match status" value="1"/>
</dbReference>
<gene>
    <name evidence="10" type="primary">miaA</name>
    <name evidence="14" type="ORF">CL176_03620</name>
</gene>